<dbReference type="AlphaFoldDB" id="A0A5C8LN56"/>
<evidence type="ECO:0000256" key="1">
    <source>
        <dbReference type="SAM" id="SignalP"/>
    </source>
</evidence>
<evidence type="ECO:0000313" key="3">
    <source>
        <dbReference type="Proteomes" id="UP000321814"/>
    </source>
</evidence>
<comment type="caution">
    <text evidence="2">The sequence shown here is derived from an EMBL/GenBank/DDBJ whole genome shotgun (WGS) entry which is preliminary data.</text>
</comment>
<keyword evidence="1" id="KW-0732">Signal</keyword>
<accession>A0A5C8LN56</accession>
<name>A0A5C8LN56_9GAMM</name>
<feature type="signal peptide" evidence="1">
    <location>
        <begin position="1"/>
        <end position="18"/>
    </location>
</feature>
<dbReference type="RefSeq" id="WP_147905490.1">
    <property type="nucleotide sequence ID" value="NZ_BAAAGC010000006.1"/>
</dbReference>
<dbReference type="Pfam" id="PF13211">
    <property type="entry name" value="DUF4019"/>
    <property type="match status" value="1"/>
</dbReference>
<dbReference type="EMBL" id="VRLR01000018">
    <property type="protein sequence ID" value="TXK77685.1"/>
    <property type="molecule type" value="Genomic_DNA"/>
</dbReference>
<keyword evidence="3" id="KW-1185">Reference proteome</keyword>
<feature type="chain" id="PRO_5022843432" evidence="1">
    <location>
        <begin position="19"/>
        <end position="131"/>
    </location>
</feature>
<proteinExistence type="predicted"/>
<sequence>MKKLIVILSVLLSSVLWADGTAGVAAAKEWLKIVDSGEYAASWQKTDSFFKSQLPQANWDAALKQMRTPLGVVVSRTELSSKEYSALPGVPDGDYLVIQFQTDFQHKKSSTETLTMSKSSGNWLPVGYFIK</sequence>
<dbReference type="OrthoDB" id="21915at2"/>
<gene>
    <name evidence="2" type="ORF">FU839_17975</name>
</gene>
<protein>
    <submittedName>
        <fullName evidence="2">DUF4019 domain-containing protein</fullName>
    </submittedName>
</protein>
<dbReference type="InterPro" id="IPR025091">
    <property type="entry name" value="DUF4019"/>
</dbReference>
<evidence type="ECO:0000313" key="2">
    <source>
        <dbReference type="EMBL" id="TXK77685.1"/>
    </source>
</evidence>
<dbReference type="Proteomes" id="UP000321814">
    <property type="component" value="Unassembled WGS sequence"/>
</dbReference>
<organism evidence="2 3">
    <name type="scientific">Rheinheimera tangshanensis</name>
    <dbReference type="NCBI Taxonomy" id="400153"/>
    <lineage>
        <taxon>Bacteria</taxon>
        <taxon>Pseudomonadati</taxon>
        <taxon>Pseudomonadota</taxon>
        <taxon>Gammaproteobacteria</taxon>
        <taxon>Chromatiales</taxon>
        <taxon>Chromatiaceae</taxon>
        <taxon>Rheinheimera</taxon>
    </lineage>
</organism>
<reference evidence="2 3" key="1">
    <citation type="submission" date="2019-08" db="EMBL/GenBank/DDBJ databases">
        <title>Draft genome analysis of Rheinheimera tangshanensis isolated from the roots of fresh rice plants (Oryza sativa).</title>
        <authorList>
            <person name="Yu Q."/>
            <person name="Qi Y."/>
            <person name="Zhang H."/>
            <person name="Pu J."/>
        </authorList>
    </citation>
    <scope>NUCLEOTIDE SEQUENCE [LARGE SCALE GENOMIC DNA]</scope>
    <source>
        <strain evidence="2 3">JA3-B52</strain>
    </source>
</reference>